<evidence type="ECO:0000313" key="9">
    <source>
        <dbReference type="EMBL" id="KAG6791164.1"/>
    </source>
</evidence>
<gene>
    <name evidence="9" type="ORF">POTOM_000276</name>
</gene>
<dbReference type="InterPro" id="IPR016848">
    <property type="entry name" value="RNase_P/MRP_Rpp29-subunit"/>
</dbReference>
<dbReference type="OrthoDB" id="124041at2759"/>
<keyword evidence="7" id="KW-0472">Membrane</keyword>
<dbReference type="GO" id="GO:0071555">
    <property type="term" value="P:cell wall organization"/>
    <property type="evidence" value="ECO:0007669"/>
    <property type="project" value="UniProtKB-UniRule"/>
</dbReference>
<dbReference type="GO" id="GO:0033204">
    <property type="term" value="F:ribonuclease P RNA binding"/>
    <property type="evidence" value="ECO:0007669"/>
    <property type="project" value="InterPro"/>
</dbReference>
<accession>A0A8X8DG57</accession>
<dbReference type="PANTHER" id="PTHR13348">
    <property type="entry name" value="RIBONUCLEASE P SUBUNIT P29"/>
    <property type="match status" value="1"/>
</dbReference>
<organism evidence="9 10">
    <name type="scientific">Populus tomentosa</name>
    <name type="common">Chinese white poplar</name>
    <dbReference type="NCBI Taxonomy" id="118781"/>
    <lineage>
        <taxon>Eukaryota</taxon>
        <taxon>Viridiplantae</taxon>
        <taxon>Streptophyta</taxon>
        <taxon>Embryophyta</taxon>
        <taxon>Tracheophyta</taxon>
        <taxon>Spermatophyta</taxon>
        <taxon>Magnoliopsida</taxon>
        <taxon>eudicotyledons</taxon>
        <taxon>Gunneridae</taxon>
        <taxon>Pentapetalae</taxon>
        <taxon>rosids</taxon>
        <taxon>fabids</taxon>
        <taxon>Malpighiales</taxon>
        <taxon>Salicaceae</taxon>
        <taxon>Saliceae</taxon>
        <taxon>Populus</taxon>
    </lineage>
</organism>
<feature type="region of interest" description="Disordered" evidence="8">
    <location>
        <begin position="232"/>
        <end position="271"/>
    </location>
</feature>
<dbReference type="InterPro" id="IPR004938">
    <property type="entry name" value="XG_FTase"/>
</dbReference>
<feature type="transmembrane region" description="Helical" evidence="7">
    <location>
        <begin position="20"/>
        <end position="40"/>
    </location>
</feature>
<dbReference type="GO" id="GO:0032580">
    <property type="term" value="C:Golgi cisterna membrane"/>
    <property type="evidence" value="ECO:0007669"/>
    <property type="project" value="UniProtKB-SubCell"/>
</dbReference>
<dbReference type="Pfam" id="PF03254">
    <property type="entry name" value="XG_FTase"/>
    <property type="match status" value="2"/>
</dbReference>
<comment type="subcellular location">
    <subcellularLocation>
        <location evidence="7">Golgi apparatus</location>
        <location evidence="7">Golgi stack membrane</location>
        <topology evidence="7">Single-pass type II membrane protein</topology>
    </subcellularLocation>
</comment>
<dbReference type="GO" id="GO:0030677">
    <property type="term" value="C:ribonuclease P complex"/>
    <property type="evidence" value="ECO:0007669"/>
    <property type="project" value="InterPro"/>
</dbReference>
<dbReference type="EC" id="2.4.1.-" evidence="7"/>
<comment type="caution">
    <text evidence="9">The sequence shown here is derived from an EMBL/GenBank/DDBJ whole genome shotgun (WGS) entry which is preliminary data.</text>
</comment>
<dbReference type="InterPro" id="IPR002730">
    <property type="entry name" value="Rpp29/RNP1"/>
</dbReference>
<dbReference type="GO" id="GO:0042546">
    <property type="term" value="P:cell wall biogenesis"/>
    <property type="evidence" value="ECO:0007669"/>
    <property type="project" value="InterPro"/>
</dbReference>
<dbReference type="GO" id="GO:0000172">
    <property type="term" value="C:ribonuclease MRP complex"/>
    <property type="evidence" value="ECO:0007669"/>
    <property type="project" value="InterPro"/>
</dbReference>
<evidence type="ECO:0000256" key="4">
    <source>
        <dbReference type="ARBA" id="ARBA00023034"/>
    </source>
</evidence>
<dbReference type="Proteomes" id="UP000886885">
    <property type="component" value="Chromosome 1A"/>
</dbReference>
<keyword evidence="6 7" id="KW-0961">Cell wall biogenesis/degradation</keyword>
<evidence type="ECO:0000256" key="7">
    <source>
        <dbReference type="RuleBase" id="RU367004"/>
    </source>
</evidence>
<sequence>MEILSGLHQEKLGLIISKKFKTILVSCLIFLPAALLVLWMRHSTFDLVVEFAESNVQGKVHNVTEIDAGSRNDTCQSTSLAYDKLLNGLLAPVFEEASCLSRYQSYLYRKTSPPICQYIIVALDFPLRNFSPEILACVLKEKLLPEAVDAQEPIPSPSRNQTSKATLLTSLYSGYCQKMHNMYWTKPTVKSTNMFEAMDFAKTREAMATDQRKRTMDALERRFAVAKAELVQQQQKKHKVTHHEGHRKENNNAASTSLHRADAPKTTSSSLSKKGSSFFFGYTPSQDPDENGLAYSQLPQAVHENLLTTGAKFESKKGSVVDKILHELFQHGDASQKYMQGSRNIKIDNWILLDNYVPSKTTGSQTRASQSNPKHSRRHMSMKQRKKLGMFNLPQDLQKFDVYKPMHEIWKDYMMQLLKKTGRNELPKCLLSADLHGAAILVADCKIKSFTGISGIMIRETAETFGIITQDNKLKGDLFITPHLNLVYLTLLCPKSCPFLYFKLIAGRSQCLGTNSLQETQSCDLHIAHFISVNGDDMLIASTWPTFVYVAQGRRNIEAMDFVYRRNTGAGAIIPCVKHCEDHE</sequence>
<evidence type="ECO:0000256" key="5">
    <source>
        <dbReference type="ARBA" id="ARBA00023180"/>
    </source>
</evidence>
<dbReference type="EMBL" id="JAAWWB010000001">
    <property type="protein sequence ID" value="KAG6791164.1"/>
    <property type="molecule type" value="Genomic_DNA"/>
</dbReference>
<comment type="function">
    <text evidence="7">May be involved in cell wall biosynthesis.</text>
</comment>
<dbReference type="GO" id="GO:0001682">
    <property type="term" value="P:tRNA 5'-leader removal"/>
    <property type="evidence" value="ECO:0007669"/>
    <property type="project" value="InterPro"/>
</dbReference>
<keyword evidence="10" id="KW-1185">Reference proteome</keyword>
<dbReference type="AlphaFoldDB" id="A0A8X8DG57"/>
<evidence type="ECO:0000256" key="2">
    <source>
        <dbReference type="ARBA" id="ARBA00022676"/>
    </source>
</evidence>
<dbReference type="GO" id="GO:0008107">
    <property type="term" value="F:galactoside 2-alpha-L-fucosyltransferase activity"/>
    <property type="evidence" value="ECO:0007669"/>
    <property type="project" value="InterPro"/>
</dbReference>
<dbReference type="PANTHER" id="PTHR13348:SF0">
    <property type="entry name" value="RIBONUCLEASE P PROTEIN SUBUNIT P29"/>
    <property type="match status" value="1"/>
</dbReference>
<proteinExistence type="inferred from homology"/>
<keyword evidence="4 7" id="KW-0333">Golgi apparatus</keyword>
<protein>
    <recommendedName>
        <fullName evidence="7">Fucosyltransferase</fullName>
        <ecNumber evidence="7">2.4.1.-</ecNumber>
    </recommendedName>
</protein>
<evidence type="ECO:0000256" key="3">
    <source>
        <dbReference type="ARBA" id="ARBA00022679"/>
    </source>
</evidence>
<name>A0A8X8DG57_POPTO</name>
<feature type="region of interest" description="Disordered" evidence="8">
    <location>
        <begin position="361"/>
        <end position="380"/>
    </location>
</feature>
<keyword evidence="2 7" id="KW-0328">Glycosyltransferase</keyword>
<dbReference type="Pfam" id="PF01868">
    <property type="entry name" value="RNase_P-MRP_p29"/>
    <property type="match status" value="1"/>
</dbReference>
<keyword evidence="7" id="KW-0812">Transmembrane</keyword>
<keyword evidence="3 7" id="KW-0808">Transferase</keyword>
<evidence type="ECO:0000313" key="10">
    <source>
        <dbReference type="Proteomes" id="UP000886885"/>
    </source>
</evidence>
<feature type="compositionally biased region" description="Polar residues" evidence="8">
    <location>
        <begin position="361"/>
        <end position="373"/>
    </location>
</feature>
<evidence type="ECO:0000256" key="1">
    <source>
        <dbReference type="ARBA" id="ARBA00010481"/>
    </source>
</evidence>
<evidence type="ECO:0000256" key="8">
    <source>
        <dbReference type="SAM" id="MobiDB-lite"/>
    </source>
</evidence>
<comment type="similarity">
    <text evidence="1 7">Belongs to the glycosyltransferase 37 family.</text>
</comment>
<reference evidence="9" key="1">
    <citation type="journal article" date="2020" name="bioRxiv">
        <title>Hybrid origin of Populus tomentosa Carr. identified through genome sequencing and phylogenomic analysis.</title>
        <authorList>
            <person name="An X."/>
            <person name="Gao K."/>
            <person name="Chen Z."/>
            <person name="Li J."/>
            <person name="Yang X."/>
            <person name="Yang X."/>
            <person name="Zhou J."/>
            <person name="Guo T."/>
            <person name="Zhao T."/>
            <person name="Huang S."/>
            <person name="Miao D."/>
            <person name="Khan W.U."/>
            <person name="Rao P."/>
            <person name="Ye M."/>
            <person name="Lei B."/>
            <person name="Liao W."/>
            <person name="Wang J."/>
            <person name="Ji L."/>
            <person name="Li Y."/>
            <person name="Guo B."/>
            <person name="Mustafa N.S."/>
            <person name="Li S."/>
            <person name="Yun Q."/>
            <person name="Keller S.R."/>
            <person name="Mao J."/>
            <person name="Zhang R."/>
            <person name="Strauss S.H."/>
        </authorList>
    </citation>
    <scope>NUCLEOTIDE SEQUENCE</scope>
    <source>
        <strain evidence="9">GM15</strain>
        <tissue evidence="9">Leaf</tissue>
    </source>
</reference>
<dbReference type="GO" id="GO:0006364">
    <property type="term" value="P:rRNA processing"/>
    <property type="evidence" value="ECO:0007669"/>
    <property type="project" value="TreeGrafter"/>
</dbReference>
<keyword evidence="7" id="KW-1133">Transmembrane helix</keyword>
<evidence type="ECO:0000256" key="6">
    <source>
        <dbReference type="ARBA" id="ARBA00023316"/>
    </source>
</evidence>
<keyword evidence="5" id="KW-0325">Glycoprotein</keyword>